<evidence type="ECO:0000313" key="1">
    <source>
        <dbReference type="EMBL" id="SUS08137.1"/>
    </source>
</evidence>
<accession>A0A380TJF5</accession>
<protein>
    <submittedName>
        <fullName evidence="1">Uncharacterized protein</fullName>
    </submittedName>
</protein>
<proteinExistence type="predicted"/>
<gene>
    <name evidence="1" type="ORF">DF3PB_590009</name>
</gene>
<sequence length="99" mass="10429">MATGPLISAVTEGLDLIADPEPAQGTAFGKYFVSHGNRIRDGSFRGAFPPPARPALNFSPASGAAEKRVVSKEVSGRPEDRARRVAPDFALSWAVFSAS</sequence>
<dbReference type="EMBL" id="UIDG01000545">
    <property type="protein sequence ID" value="SUS08137.1"/>
    <property type="molecule type" value="Genomic_DNA"/>
</dbReference>
<name>A0A380TJF5_9ZZZZ</name>
<dbReference type="AlphaFoldDB" id="A0A380TJF5"/>
<organism evidence="1">
    <name type="scientific">metagenome</name>
    <dbReference type="NCBI Taxonomy" id="256318"/>
    <lineage>
        <taxon>unclassified sequences</taxon>
        <taxon>metagenomes</taxon>
    </lineage>
</organism>
<reference evidence="1" key="1">
    <citation type="submission" date="2018-07" db="EMBL/GenBank/DDBJ databases">
        <authorList>
            <person name="Quirk P.G."/>
            <person name="Krulwich T.A."/>
        </authorList>
    </citation>
    <scope>NUCLEOTIDE SEQUENCE</scope>
</reference>